<proteinExistence type="predicted"/>
<accession>A0A2I1HJ42</accession>
<comment type="caution">
    <text evidence="2">The sequence shown here is derived from an EMBL/GenBank/DDBJ whole genome shotgun (WGS) entry which is preliminary data.</text>
</comment>
<evidence type="ECO:0000256" key="1">
    <source>
        <dbReference type="SAM" id="MobiDB-lite"/>
    </source>
</evidence>
<dbReference type="AlphaFoldDB" id="A0A2I1HJ42"/>
<evidence type="ECO:0000313" key="3">
    <source>
        <dbReference type="Proteomes" id="UP000234323"/>
    </source>
</evidence>
<feature type="non-terminal residue" evidence="2">
    <location>
        <position position="154"/>
    </location>
</feature>
<sequence>MDLKKIEPPEDTRLSITDYGNFDDTKEQTEATDNEDDFDSNENNKEKHRKSIDHIFVSQYINDTDNEEYDAYVVTYSKDNNSVLGWYVNIEKNKHIQPKSDEDWAYNHCLIDLNSDRLSSSRYLELKCPYSFTEYSYVLSRQAIGFLPEGDLIQ</sequence>
<feature type="compositionally biased region" description="Acidic residues" evidence="1">
    <location>
        <begin position="30"/>
        <end position="40"/>
    </location>
</feature>
<reference evidence="2 3" key="1">
    <citation type="submission" date="2015-10" db="EMBL/GenBank/DDBJ databases">
        <title>Genome analyses suggest a sexual origin of heterokaryosis in a supposedly ancient asexual fungus.</title>
        <authorList>
            <person name="Ropars J."/>
            <person name="Sedzielewska K."/>
            <person name="Noel J."/>
            <person name="Charron P."/>
            <person name="Farinelli L."/>
            <person name="Marton T."/>
            <person name="Kruger M."/>
            <person name="Pelin A."/>
            <person name="Brachmann A."/>
            <person name="Corradi N."/>
        </authorList>
    </citation>
    <scope>NUCLEOTIDE SEQUENCE [LARGE SCALE GENOMIC DNA]</scope>
    <source>
        <strain evidence="2 3">A4</strain>
    </source>
</reference>
<feature type="compositionally biased region" description="Basic and acidic residues" evidence="1">
    <location>
        <begin position="1"/>
        <end position="13"/>
    </location>
</feature>
<dbReference type="VEuPathDB" id="FungiDB:FUN_020411"/>
<dbReference type="Proteomes" id="UP000234323">
    <property type="component" value="Unassembled WGS sequence"/>
</dbReference>
<dbReference type="EMBL" id="LLXI01003250">
    <property type="protein sequence ID" value="PKY58905.1"/>
    <property type="molecule type" value="Genomic_DNA"/>
</dbReference>
<organism evidence="2 3">
    <name type="scientific">Rhizophagus irregularis</name>
    <dbReference type="NCBI Taxonomy" id="588596"/>
    <lineage>
        <taxon>Eukaryota</taxon>
        <taxon>Fungi</taxon>
        <taxon>Fungi incertae sedis</taxon>
        <taxon>Mucoromycota</taxon>
        <taxon>Glomeromycotina</taxon>
        <taxon>Glomeromycetes</taxon>
        <taxon>Glomerales</taxon>
        <taxon>Glomeraceae</taxon>
        <taxon>Rhizophagus</taxon>
    </lineage>
</organism>
<gene>
    <name evidence="2" type="ORF">RhiirA4_481214</name>
</gene>
<name>A0A2I1HJ42_9GLOM</name>
<evidence type="ECO:0000313" key="2">
    <source>
        <dbReference type="EMBL" id="PKY58905.1"/>
    </source>
</evidence>
<feature type="region of interest" description="Disordered" evidence="1">
    <location>
        <begin position="1"/>
        <end position="47"/>
    </location>
</feature>
<keyword evidence="3" id="KW-1185">Reference proteome</keyword>
<protein>
    <submittedName>
        <fullName evidence="2">Uncharacterized protein</fullName>
    </submittedName>
</protein>